<dbReference type="PANTHER" id="PTHR30118">
    <property type="entry name" value="HTH-TYPE TRANSCRIPTIONAL REGULATOR LEUO-RELATED"/>
    <property type="match status" value="1"/>
</dbReference>
<organism evidence="8 9">
    <name type="scientific">Rhizobium indigoferae</name>
    <dbReference type="NCBI Taxonomy" id="158891"/>
    <lineage>
        <taxon>Bacteria</taxon>
        <taxon>Pseudomonadati</taxon>
        <taxon>Pseudomonadota</taxon>
        <taxon>Alphaproteobacteria</taxon>
        <taxon>Hyphomicrobiales</taxon>
        <taxon>Rhizobiaceae</taxon>
        <taxon>Rhizobium/Agrobacterium group</taxon>
        <taxon>Rhizobium</taxon>
    </lineage>
</organism>
<keyword evidence="8" id="KW-0614">Plasmid</keyword>
<feature type="domain" description="HTH lysR-type" evidence="7">
    <location>
        <begin position="11"/>
        <end position="67"/>
    </location>
</feature>
<comment type="similarity">
    <text evidence="1">Belongs to the LysR transcriptional regulatory family.</text>
</comment>
<dbReference type="Gene3D" id="1.10.10.10">
    <property type="entry name" value="Winged helix-like DNA-binding domain superfamily/Winged helix DNA-binding domain"/>
    <property type="match status" value="1"/>
</dbReference>
<keyword evidence="9" id="KW-1185">Reference proteome</keyword>
<dbReference type="Proteomes" id="UP001322785">
    <property type="component" value="Plasmid pRinCIP108029d"/>
</dbReference>
<keyword evidence="2" id="KW-0536">Nodulation</keyword>
<dbReference type="CDD" id="cd08417">
    <property type="entry name" value="PBP2_Nitroaromatics_like"/>
    <property type="match status" value="1"/>
</dbReference>
<dbReference type="InterPro" id="IPR036388">
    <property type="entry name" value="WH-like_DNA-bd_sf"/>
</dbReference>
<dbReference type="Pfam" id="PF00126">
    <property type="entry name" value="HTH_1"/>
    <property type="match status" value="1"/>
</dbReference>
<keyword evidence="6" id="KW-0804">Transcription</keyword>
<evidence type="ECO:0000256" key="6">
    <source>
        <dbReference type="ARBA" id="ARBA00023163"/>
    </source>
</evidence>
<dbReference type="EMBL" id="CP140637">
    <property type="protein sequence ID" value="WRW39248.1"/>
    <property type="molecule type" value="Genomic_DNA"/>
</dbReference>
<evidence type="ECO:0000256" key="3">
    <source>
        <dbReference type="ARBA" id="ARBA00023015"/>
    </source>
</evidence>
<evidence type="ECO:0000256" key="4">
    <source>
        <dbReference type="ARBA" id="ARBA00023125"/>
    </source>
</evidence>
<accession>A0ABZ1DV10</accession>
<geneLocation type="plasmid" evidence="8 9">
    <name>pRinCIP108029d</name>
</geneLocation>
<dbReference type="InterPro" id="IPR036390">
    <property type="entry name" value="WH_DNA-bd_sf"/>
</dbReference>
<proteinExistence type="inferred from homology"/>
<keyword evidence="4" id="KW-0238">DNA-binding</keyword>
<dbReference type="SUPFAM" id="SSF53850">
    <property type="entry name" value="Periplasmic binding protein-like II"/>
    <property type="match status" value="1"/>
</dbReference>
<sequence length="324" mass="35288">MLHEIDLSRADLNLLVLFEAVYAERHVGRAAARLNLSTSAVSHGLGRLRRLLNDPLFLKTPKGVVPTERAEALAPGINEALRQVRSVVARAEPFDPATTRRRMVIGAPDGVSAVFLDRLMLDIARFAPGLDLGIRQLLPLAEDEAGSPWRGAFRDLETRGVDIAVIPSEEGPLRFESRVLYQEDFVLVLRRDHPFLARPTIEGYCGIGHLVVSHSGDPHGFVDTLLARHGLARRVALTVPNFMFACAIVGETDLICAVPRRFAERFAPGFGVAMTEPLLPLGEFRLTAFVPRSAMADAGLTWMLDKLGAAARGSSFVMAASDPA</sequence>
<keyword evidence="3" id="KW-0805">Transcription regulation</keyword>
<dbReference type="PANTHER" id="PTHR30118:SF15">
    <property type="entry name" value="TRANSCRIPTIONAL REGULATORY PROTEIN"/>
    <property type="match status" value="1"/>
</dbReference>
<evidence type="ECO:0000259" key="7">
    <source>
        <dbReference type="PROSITE" id="PS50931"/>
    </source>
</evidence>
<dbReference type="InterPro" id="IPR000847">
    <property type="entry name" value="LysR_HTH_N"/>
</dbReference>
<reference evidence="8 9" key="1">
    <citation type="submission" date="2023-12" db="EMBL/GenBank/DDBJ databases">
        <authorList>
            <person name="Menendez E."/>
            <person name="Kaur S."/>
            <person name="Flores-Felix J.D."/>
            <person name="diCenzo G.C."/>
            <person name="Peix A."/>
            <person name="Velazquez E."/>
        </authorList>
    </citation>
    <scope>NUCLEOTIDE SEQUENCE [LARGE SCALE GENOMIC DNA]</scope>
    <source>
        <strain evidence="8 9">CIP 108029</strain>
        <plasmid evidence="8 9">pRinCIP108029d</plasmid>
    </source>
</reference>
<gene>
    <name evidence="8" type="ORF">U5G49_006311</name>
</gene>
<dbReference type="RefSeq" id="WP_193445433.1">
    <property type="nucleotide sequence ID" value="NZ_BSOQ01000011.1"/>
</dbReference>
<dbReference type="InterPro" id="IPR050389">
    <property type="entry name" value="LysR-type_TF"/>
</dbReference>
<protein>
    <submittedName>
        <fullName evidence="8">LysR family transcriptional regulator</fullName>
    </submittedName>
</protein>
<dbReference type="InterPro" id="IPR005119">
    <property type="entry name" value="LysR_subst-bd"/>
</dbReference>
<name>A0ABZ1DV10_9HYPH</name>
<keyword evidence="5" id="KW-0010">Activator</keyword>
<dbReference type="SUPFAM" id="SSF46785">
    <property type="entry name" value="Winged helix' DNA-binding domain"/>
    <property type="match status" value="1"/>
</dbReference>
<dbReference type="Pfam" id="PF03466">
    <property type="entry name" value="LysR_substrate"/>
    <property type="match status" value="1"/>
</dbReference>
<dbReference type="Gene3D" id="3.40.190.10">
    <property type="entry name" value="Periplasmic binding protein-like II"/>
    <property type="match status" value="2"/>
</dbReference>
<dbReference type="InterPro" id="IPR037402">
    <property type="entry name" value="YidZ_PBP2"/>
</dbReference>
<evidence type="ECO:0000313" key="8">
    <source>
        <dbReference type="EMBL" id="WRW39248.1"/>
    </source>
</evidence>
<dbReference type="PROSITE" id="PS50931">
    <property type="entry name" value="HTH_LYSR"/>
    <property type="match status" value="1"/>
</dbReference>
<evidence type="ECO:0000256" key="2">
    <source>
        <dbReference type="ARBA" id="ARBA00022458"/>
    </source>
</evidence>
<evidence type="ECO:0000256" key="5">
    <source>
        <dbReference type="ARBA" id="ARBA00023159"/>
    </source>
</evidence>
<evidence type="ECO:0000256" key="1">
    <source>
        <dbReference type="ARBA" id="ARBA00009437"/>
    </source>
</evidence>
<evidence type="ECO:0000313" key="9">
    <source>
        <dbReference type="Proteomes" id="UP001322785"/>
    </source>
</evidence>